<keyword evidence="3" id="KW-0862">Zinc</keyword>
<dbReference type="EMBL" id="KV784372">
    <property type="protein sequence ID" value="OEU10436.1"/>
    <property type="molecule type" value="Genomic_DNA"/>
</dbReference>
<evidence type="ECO:0000313" key="7">
    <source>
        <dbReference type="Proteomes" id="UP000095751"/>
    </source>
</evidence>
<evidence type="ECO:0000256" key="4">
    <source>
        <dbReference type="PROSITE-ProRule" id="PRU00134"/>
    </source>
</evidence>
<proteinExistence type="predicted"/>
<evidence type="ECO:0000256" key="2">
    <source>
        <dbReference type="ARBA" id="ARBA00022771"/>
    </source>
</evidence>
<dbReference type="KEGG" id="fcy:FRACYDRAFT_271146"/>
<feature type="domain" description="MYND-type" evidence="5">
    <location>
        <begin position="138"/>
        <end position="179"/>
    </location>
</feature>
<organism evidence="6 7">
    <name type="scientific">Fragilariopsis cylindrus CCMP1102</name>
    <dbReference type="NCBI Taxonomy" id="635003"/>
    <lineage>
        <taxon>Eukaryota</taxon>
        <taxon>Sar</taxon>
        <taxon>Stramenopiles</taxon>
        <taxon>Ochrophyta</taxon>
        <taxon>Bacillariophyta</taxon>
        <taxon>Bacillariophyceae</taxon>
        <taxon>Bacillariophycidae</taxon>
        <taxon>Bacillariales</taxon>
        <taxon>Bacillariaceae</taxon>
        <taxon>Fragilariopsis</taxon>
    </lineage>
</organism>
<evidence type="ECO:0000259" key="5">
    <source>
        <dbReference type="PROSITE" id="PS50865"/>
    </source>
</evidence>
<gene>
    <name evidence="6" type="ORF">FRACYDRAFT_271146</name>
</gene>
<dbReference type="InParanoid" id="A0A1E7EX56"/>
<dbReference type="OrthoDB" id="71226at2759"/>
<dbReference type="InterPro" id="IPR002893">
    <property type="entry name" value="Znf_MYND"/>
</dbReference>
<keyword evidence="1" id="KW-0479">Metal-binding</keyword>
<dbReference type="Pfam" id="PF01753">
    <property type="entry name" value="zf-MYND"/>
    <property type="match status" value="1"/>
</dbReference>
<evidence type="ECO:0000256" key="3">
    <source>
        <dbReference type="ARBA" id="ARBA00022833"/>
    </source>
</evidence>
<dbReference type="PROSITE" id="PS50865">
    <property type="entry name" value="ZF_MYND_2"/>
    <property type="match status" value="1"/>
</dbReference>
<dbReference type="Gene3D" id="6.10.140.2220">
    <property type="match status" value="1"/>
</dbReference>
<dbReference type="GO" id="GO:0008270">
    <property type="term" value="F:zinc ion binding"/>
    <property type="evidence" value="ECO:0007669"/>
    <property type="project" value="UniProtKB-KW"/>
</dbReference>
<reference evidence="6 7" key="1">
    <citation type="submission" date="2016-09" db="EMBL/GenBank/DDBJ databases">
        <title>Extensive genetic diversity and differential bi-allelic expression allows diatom success in the polar Southern Ocean.</title>
        <authorList>
            <consortium name="DOE Joint Genome Institute"/>
            <person name="Mock T."/>
            <person name="Otillar R.P."/>
            <person name="Strauss J."/>
            <person name="Dupont C."/>
            <person name="Frickenhaus S."/>
            <person name="Maumus F."/>
            <person name="Mcmullan M."/>
            <person name="Sanges R."/>
            <person name="Schmutz J."/>
            <person name="Toseland A."/>
            <person name="Valas R."/>
            <person name="Veluchamy A."/>
            <person name="Ward B.J."/>
            <person name="Allen A."/>
            <person name="Barry K."/>
            <person name="Falciatore A."/>
            <person name="Ferrante M."/>
            <person name="Fortunato A.E."/>
            <person name="Gloeckner G."/>
            <person name="Gruber A."/>
            <person name="Hipkin R."/>
            <person name="Janech M."/>
            <person name="Kroth P."/>
            <person name="Leese F."/>
            <person name="Lindquist E."/>
            <person name="Lyon B.R."/>
            <person name="Martin J."/>
            <person name="Mayer C."/>
            <person name="Parker M."/>
            <person name="Quesneville H."/>
            <person name="Raymond J."/>
            <person name="Uhlig C."/>
            <person name="Valentin K.U."/>
            <person name="Worden A.Z."/>
            <person name="Armbrust E.V."/>
            <person name="Bowler C."/>
            <person name="Green B."/>
            <person name="Moulton V."/>
            <person name="Van Oosterhout C."/>
            <person name="Grigoriev I."/>
        </authorList>
    </citation>
    <scope>NUCLEOTIDE SEQUENCE [LARGE SCALE GENOMIC DNA]</scope>
    <source>
        <strain evidence="6 7">CCMP1102</strain>
    </source>
</reference>
<evidence type="ECO:0000256" key="1">
    <source>
        <dbReference type="ARBA" id="ARBA00022723"/>
    </source>
</evidence>
<dbReference type="AlphaFoldDB" id="A0A1E7EX56"/>
<dbReference type="Proteomes" id="UP000095751">
    <property type="component" value="Unassembled WGS sequence"/>
</dbReference>
<dbReference type="SUPFAM" id="SSF144232">
    <property type="entry name" value="HIT/MYND zinc finger-like"/>
    <property type="match status" value="1"/>
</dbReference>
<protein>
    <recommendedName>
        <fullName evidence="5">MYND-type domain-containing protein</fullName>
    </recommendedName>
</protein>
<name>A0A1E7EX56_9STRA</name>
<accession>A0A1E7EX56</accession>
<sequence>MKAAAEYVHMLRQETLLDNQDGSIDQQVIPIERRYFEDHTHLIKDPEFHRFIFAFCTKQYLVSNNLKDHSRQQVIFMLLRLGLMCQYRTTPKELTKYNRDIRTDRGIIKVLVRETKTHCKCMNEGKVIAKTMDKSGKCHGCQKEFPKETLLICNGCQSVRYHDRDCQRNHWRRIHKFDCKNFSILSAKV</sequence>
<keyword evidence="7" id="KW-1185">Reference proteome</keyword>
<evidence type="ECO:0000313" key="6">
    <source>
        <dbReference type="EMBL" id="OEU10436.1"/>
    </source>
</evidence>
<keyword evidence="2 4" id="KW-0863">Zinc-finger</keyword>